<dbReference type="GO" id="GO:0008235">
    <property type="term" value="F:metalloexopeptidase activity"/>
    <property type="evidence" value="ECO:0007669"/>
    <property type="project" value="InterPro"/>
</dbReference>
<keyword evidence="10 15" id="KW-0378">Hydrolase</keyword>
<dbReference type="Proteomes" id="UP000094565">
    <property type="component" value="Chromosome 1"/>
</dbReference>
<dbReference type="OrthoDB" id="4694525at2759"/>
<keyword evidence="19" id="KW-1185">Reference proteome</keyword>
<keyword evidence="6 15" id="KW-0031">Aminopeptidase</keyword>
<dbReference type="GO" id="GO:0046872">
    <property type="term" value="F:metal ion binding"/>
    <property type="evidence" value="ECO:0007669"/>
    <property type="project" value="UniProtKB-KW"/>
</dbReference>
<evidence type="ECO:0000256" key="5">
    <source>
        <dbReference type="ARBA" id="ARBA00014713"/>
    </source>
</evidence>
<keyword evidence="9 15" id="KW-0479">Metal-binding</keyword>
<feature type="active site" evidence="16">
    <location>
        <position position="465"/>
    </location>
</feature>
<keyword evidence="7 15" id="KW-0963">Cytoplasm</keyword>
<feature type="binding site" evidence="17">
    <location>
        <position position="522"/>
    </location>
    <ligand>
        <name>Zn(2+)</name>
        <dbReference type="ChEBI" id="CHEBI:29105"/>
        <note>catalytic</note>
    </ligand>
</feature>
<dbReference type="AlphaFoldDB" id="A0A1B2J895"/>
<evidence type="ECO:0000256" key="1">
    <source>
        <dbReference type="ARBA" id="ARBA00001336"/>
    </source>
</evidence>
<comment type="cofactor">
    <cofactor evidence="15 17">
        <name>Zn(2+)</name>
        <dbReference type="ChEBI" id="CHEBI:29105"/>
    </cofactor>
    <text evidence="15 17">Binds 1 zinc ion per subunit.</text>
</comment>
<dbReference type="InterPro" id="IPR005317">
    <property type="entry name" value="Dipeptidyl-peptase3"/>
</dbReference>
<evidence type="ECO:0000256" key="16">
    <source>
        <dbReference type="PIRSR" id="PIRSR007828-1"/>
    </source>
</evidence>
<gene>
    <name evidence="18" type="primary">YOL057W</name>
    <name evidence="18" type="ORF">ATY40_BA7500711</name>
</gene>
<dbReference type="PANTHER" id="PTHR23422">
    <property type="entry name" value="DIPEPTIDYL PEPTIDASE III-RELATED"/>
    <property type="match status" value="1"/>
</dbReference>
<evidence type="ECO:0000256" key="11">
    <source>
        <dbReference type="ARBA" id="ARBA00022833"/>
    </source>
</evidence>
<dbReference type="EC" id="3.4.14.4" evidence="4 15"/>
<reference evidence="18 19" key="1">
    <citation type="submission" date="2016-02" db="EMBL/GenBank/DDBJ databases">
        <title>Comparative genomic and transcriptomic foundation for Pichia pastoris.</title>
        <authorList>
            <person name="Love K.R."/>
            <person name="Shah K.A."/>
            <person name="Whittaker C.A."/>
            <person name="Wu J."/>
            <person name="Bartlett M.C."/>
            <person name="Ma D."/>
            <person name="Leeson R.L."/>
            <person name="Priest M."/>
            <person name="Young S.K."/>
            <person name="Love J.C."/>
        </authorList>
    </citation>
    <scope>NUCLEOTIDE SEQUENCE [LARGE SCALE GENOMIC DNA]</scope>
    <source>
        <strain evidence="18 19">ATCC 28485</strain>
    </source>
</reference>
<sequence>MSMLSRLQHYRSAIGSTLVRNHIRMSSIKVENYYADAKAPIVSLSAKSHFNELTSQERKYAHYMSRASHWGTRAVLRSVSPESEVIYDLIISIHKHVNSDYSDLTKHLGEVAVQQYLEFASQFLSNLGNYKSFGDVKFIPRLPRPDFETLVEWTNSETVLQLFELVKDDLYSLDEKNILLGWNPDGHVSSYYLNKVSKVEAEVVNAALASKGIMPENTRVEKLSDSEFRVHVASADISNNTGYYPDSIDYKDADGKSYIITFKFGDHAAEFSQIVSNLVEAKKYAANETQVKLLEHYIQSFTTGSMNAHKDSQIEWVRDIGPSVETNIGFIETYRDPSGVRGEWEGLVAMVNKERTEKFQKLVSSAKDFIQLLPWPKAFEKDVFTPPDFTSLEVLTFAGSGIPAGINIPNYDDVRINIGFKNVSLGNILSARSASEPVTFIDESLVDVFNKYRSESFEVQVGIHELLGHGTGKLLQQTGDDSYNFDINSPPVGLDGKPISTFYKKGETWGSLFGSIAGSAEECRAESVAMFLVTNRELLEIFGYSTKEEQDNIIHISFLQMARAGLVALEQWDPKTRKWGQPHMQARYAILRTFLDAGEDFVTLKYTKGGDFSDLRIELDESKISTVGQKAIGNFLQQLHILKCSADVDGLTKLYNSITTVTEEIAQFRDTILAKRLPRKQYIQGNTLLEDDTAVVKEYAENEIGLIQSFADRDV</sequence>
<dbReference type="FunFam" id="3.30.540.30:FF:000002">
    <property type="entry name" value="Dipeptidyl peptidase 3"/>
    <property type="match status" value="1"/>
</dbReference>
<dbReference type="GO" id="GO:0006508">
    <property type="term" value="P:proteolysis"/>
    <property type="evidence" value="ECO:0007669"/>
    <property type="project" value="UniProtKB-KW"/>
</dbReference>
<feature type="binding site" evidence="17">
    <location>
        <position position="464"/>
    </location>
    <ligand>
        <name>Zn(2+)</name>
        <dbReference type="ChEBI" id="CHEBI:29105"/>
        <note>catalytic</note>
    </ligand>
</feature>
<dbReference type="GO" id="GO:0004177">
    <property type="term" value="F:aminopeptidase activity"/>
    <property type="evidence" value="ECO:0007669"/>
    <property type="project" value="UniProtKB-KW"/>
</dbReference>
<comment type="similarity">
    <text evidence="3 15">Belongs to the peptidase M49 family.</text>
</comment>
<proteinExistence type="inferred from homology"/>
<keyword evidence="11 15" id="KW-0862">Zinc</keyword>
<dbReference type="PANTHER" id="PTHR23422:SF11">
    <property type="entry name" value="DIPEPTIDYL PEPTIDASE 3"/>
    <property type="match status" value="1"/>
</dbReference>
<dbReference type="EMBL" id="CP014584">
    <property type="protein sequence ID" value="ANZ74254.1"/>
    <property type="molecule type" value="Genomic_DNA"/>
</dbReference>
<evidence type="ECO:0000256" key="4">
    <source>
        <dbReference type="ARBA" id="ARBA00012063"/>
    </source>
</evidence>
<dbReference type="InterPro" id="IPR039461">
    <property type="entry name" value="Peptidase_M49"/>
</dbReference>
<comment type="subcellular location">
    <subcellularLocation>
        <location evidence="2">Cytoplasm</location>
    </subcellularLocation>
</comment>
<evidence type="ECO:0000256" key="9">
    <source>
        <dbReference type="ARBA" id="ARBA00022723"/>
    </source>
</evidence>
<organism evidence="18 19">
    <name type="scientific">Komagataella pastoris</name>
    <name type="common">Yeast</name>
    <name type="synonym">Pichia pastoris</name>
    <dbReference type="NCBI Taxonomy" id="4922"/>
    <lineage>
        <taxon>Eukaryota</taxon>
        <taxon>Fungi</taxon>
        <taxon>Dikarya</taxon>
        <taxon>Ascomycota</taxon>
        <taxon>Saccharomycotina</taxon>
        <taxon>Pichiomycetes</taxon>
        <taxon>Pichiales</taxon>
        <taxon>Pichiaceae</taxon>
        <taxon>Komagataella</taxon>
    </lineage>
</organism>
<evidence type="ECO:0000313" key="19">
    <source>
        <dbReference type="Proteomes" id="UP000094565"/>
    </source>
</evidence>
<evidence type="ECO:0000256" key="15">
    <source>
        <dbReference type="PIRNR" id="PIRNR007828"/>
    </source>
</evidence>
<evidence type="ECO:0000256" key="7">
    <source>
        <dbReference type="ARBA" id="ARBA00022490"/>
    </source>
</evidence>
<evidence type="ECO:0000256" key="13">
    <source>
        <dbReference type="ARBA" id="ARBA00031288"/>
    </source>
</evidence>
<evidence type="ECO:0000256" key="17">
    <source>
        <dbReference type="PIRSR" id="PIRSR007828-2"/>
    </source>
</evidence>
<keyword evidence="8 15" id="KW-0645">Protease</keyword>
<evidence type="ECO:0000256" key="6">
    <source>
        <dbReference type="ARBA" id="ARBA00022438"/>
    </source>
</evidence>
<accession>A0A1B2J895</accession>
<evidence type="ECO:0000256" key="12">
    <source>
        <dbReference type="ARBA" id="ARBA00023049"/>
    </source>
</evidence>
<evidence type="ECO:0000256" key="14">
    <source>
        <dbReference type="ARBA" id="ARBA00032119"/>
    </source>
</evidence>
<dbReference type="Gene3D" id="3.30.540.30">
    <property type="match status" value="3"/>
</dbReference>
<evidence type="ECO:0000256" key="10">
    <source>
        <dbReference type="ARBA" id="ARBA00022801"/>
    </source>
</evidence>
<feature type="binding site" evidence="17">
    <location>
        <position position="469"/>
    </location>
    <ligand>
        <name>Zn(2+)</name>
        <dbReference type="ChEBI" id="CHEBI:29105"/>
        <note>catalytic</note>
    </ligand>
</feature>
<evidence type="ECO:0000313" key="18">
    <source>
        <dbReference type="EMBL" id="ANZ74254.1"/>
    </source>
</evidence>
<dbReference type="GO" id="GO:0005737">
    <property type="term" value="C:cytoplasm"/>
    <property type="evidence" value="ECO:0007669"/>
    <property type="project" value="UniProtKB-SubCell"/>
</dbReference>
<keyword evidence="12 15" id="KW-0482">Metalloprotease</keyword>
<comment type="catalytic activity">
    <reaction evidence="1 15">
        <text>Release of an N-terminal dipeptide from a peptide comprising four or more residues, with broad specificity. Also acts on dipeptidyl 2-naphthylamides.</text>
        <dbReference type="EC" id="3.4.14.4"/>
    </reaction>
</comment>
<name>A0A1B2J895_PICPA</name>
<evidence type="ECO:0000256" key="8">
    <source>
        <dbReference type="ARBA" id="ARBA00022670"/>
    </source>
</evidence>
<dbReference type="GO" id="GO:0008239">
    <property type="term" value="F:dipeptidyl-peptidase activity"/>
    <property type="evidence" value="ECO:0007669"/>
    <property type="project" value="UniProtKB-UniRule"/>
</dbReference>
<dbReference type="Pfam" id="PF03571">
    <property type="entry name" value="Peptidase_M49"/>
    <property type="match status" value="1"/>
</dbReference>
<dbReference type="FunFam" id="3.30.540.30:FF:000001">
    <property type="entry name" value="Dipeptidyl peptidase 3"/>
    <property type="match status" value="1"/>
</dbReference>
<protein>
    <recommendedName>
        <fullName evidence="5 15">Dipeptidyl peptidase 3</fullName>
        <ecNumber evidence="4 15">3.4.14.4</ecNumber>
    </recommendedName>
    <alternativeName>
        <fullName evidence="13 15">Dipeptidyl aminopeptidase III</fullName>
    </alternativeName>
    <alternativeName>
        <fullName evidence="14 15">Dipeptidyl peptidase III</fullName>
    </alternativeName>
</protein>
<evidence type="ECO:0000256" key="2">
    <source>
        <dbReference type="ARBA" id="ARBA00004496"/>
    </source>
</evidence>
<evidence type="ECO:0000256" key="3">
    <source>
        <dbReference type="ARBA" id="ARBA00010200"/>
    </source>
</evidence>
<dbReference type="PIRSF" id="PIRSF007828">
    <property type="entry name" value="Dipeptidyl-peptidase_III"/>
    <property type="match status" value="1"/>
</dbReference>